<sequence>MCMMLSMTMGMSIGLKRTFWMMWGELLGVAIVAIASVVGIATVMLEYPSVFNLLKYIGGAYLIYLGIQLWRSKGKMSFNLINEAQNTDRLNLAMQGFITAIANPKGWAFFISLLPPFISPDMPLVPQLVILLSIILMIEFLCLILYASGGKTLSKLLQKSGNVRLLNRISGSLMMGVGIWLAFG</sequence>
<dbReference type="PANTHER" id="PTHR30086:SF5">
    <property type="entry name" value="HOMOGENTISATE EXPORT PROTEIN"/>
    <property type="match status" value="1"/>
</dbReference>
<keyword evidence="3 6" id="KW-0812">Transmembrane</keyword>
<keyword evidence="2" id="KW-1003">Cell membrane</keyword>
<dbReference type="Pfam" id="PF01810">
    <property type="entry name" value="LysE"/>
    <property type="match status" value="1"/>
</dbReference>
<feature type="transmembrane region" description="Helical" evidence="6">
    <location>
        <begin position="124"/>
        <end position="145"/>
    </location>
</feature>
<dbReference type="InterPro" id="IPR001123">
    <property type="entry name" value="LeuE-type"/>
</dbReference>
<name>A0ABS5ZE62_9GAMM</name>
<dbReference type="PANTHER" id="PTHR30086">
    <property type="entry name" value="ARGININE EXPORTER PROTEIN ARGO"/>
    <property type="match status" value="1"/>
</dbReference>
<comment type="caution">
    <text evidence="7">The sequence shown here is derived from an EMBL/GenBank/DDBJ whole genome shotgun (WGS) entry which is preliminary data.</text>
</comment>
<accession>A0ABS5ZE62</accession>
<evidence type="ECO:0000256" key="4">
    <source>
        <dbReference type="ARBA" id="ARBA00022989"/>
    </source>
</evidence>
<feature type="transmembrane region" description="Helical" evidence="6">
    <location>
        <begin position="90"/>
        <end position="118"/>
    </location>
</feature>
<evidence type="ECO:0000256" key="2">
    <source>
        <dbReference type="ARBA" id="ARBA00022475"/>
    </source>
</evidence>
<evidence type="ECO:0000256" key="3">
    <source>
        <dbReference type="ARBA" id="ARBA00022692"/>
    </source>
</evidence>
<keyword evidence="4 6" id="KW-1133">Transmembrane helix</keyword>
<evidence type="ECO:0000313" key="7">
    <source>
        <dbReference type="EMBL" id="MBU2712352.1"/>
    </source>
</evidence>
<dbReference type="PIRSF" id="PIRSF006324">
    <property type="entry name" value="LeuE"/>
    <property type="match status" value="1"/>
</dbReference>
<dbReference type="Proteomes" id="UP000690515">
    <property type="component" value="Unassembled WGS sequence"/>
</dbReference>
<comment type="subcellular location">
    <subcellularLocation>
        <location evidence="1">Cell membrane</location>
        <topology evidence="1">Multi-pass membrane protein</topology>
    </subcellularLocation>
</comment>
<keyword evidence="5 6" id="KW-0472">Membrane</keyword>
<protein>
    <submittedName>
        <fullName evidence="7">LysE family translocator</fullName>
    </submittedName>
</protein>
<feature type="transmembrane region" description="Helical" evidence="6">
    <location>
        <begin position="49"/>
        <end position="70"/>
    </location>
</feature>
<gene>
    <name evidence="7" type="ORF">KCG35_14895</name>
</gene>
<dbReference type="EMBL" id="JAGSOY010000036">
    <property type="protein sequence ID" value="MBU2712352.1"/>
    <property type="molecule type" value="Genomic_DNA"/>
</dbReference>
<evidence type="ECO:0000313" key="8">
    <source>
        <dbReference type="Proteomes" id="UP000690515"/>
    </source>
</evidence>
<reference evidence="7 8" key="1">
    <citation type="submission" date="2021-04" db="EMBL/GenBank/DDBJ databases">
        <authorList>
            <person name="Pira H."/>
            <person name="Risdian C."/>
            <person name="Wink J."/>
        </authorList>
    </citation>
    <scope>NUCLEOTIDE SEQUENCE [LARGE SCALE GENOMIC DNA]</scope>
    <source>
        <strain evidence="7 8">WH53</strain>
    </source>
</reference>
<evidence type="ECO:0000256" key="1">
    <source>
        <dbReference type="ARBA" id="ARBA00004651"/>
    </source>
</evidence>
<organism evidence="7 8">
    <name type="scientific">Zooshikella harenae</name>
    <dbReference type="NCBI Taxonomy" id="2827238"/>
    <lineage>
        <taxon>Bacteria</taxon>
        <taxon>Pseudomonadati</taxon>
        <taxon>Pseudomonadota</taxon>
        <taxon>Gammaproteobacteria</taxon>
        <taxon>Oceanospirillales</taxon>
        <taxon>Zooshikellaceae</taxon>
        <taxon>Zooshikella</taxon>
    </lineage>
</organism>
<keyword evidence="8" id="KW-1185">Reference proteome</keyword>
<feature type="transmembrane region" description="Helical" evidence="6">
    <location>
        <begin position="165"/>
        <end position="183"/>
    </location>
</feature>
<proteinExistence type="predicted"/>
<evidence type="ECO:0000256" key="5">
    <source>
        <dbReference type="ARBA" id="ARBA00023136"/>
    </source>
</evidence>
<evidence type="ECO:0000256" key="6">
    <source>
        <dbReference type="SAM" id="Phobius"/>
    </source>
</evidence>